<evidence type="ECO:0000313" key="2">
    <source>
        <dbReference type="Proteomes" id="UP001500724"/>
    </source>
</evidence>
<gene>
    <name evidence="1" type="ORF">GCM10009535_11990</name>
</gene>
<evidence type="ECO:0008006" key="3">
    <source>
        <dbReference type="Google" id="ProtNLM"/>
    </source>
</evidence>
<comment type="caution">
    <text evidence="1">The sequence shown here is derived from an EMBL/GenBank/DDBJ whole genome shotgun (WGS) entry which is preliminary data.</text>
</comment>
<dbReference type="EMBL" id="BAAAGU010000009">
    <property type="protein sequence ID" value="GAA0637260.1"/>
    <property type="molecule type" value="Genomic_DNA"/>
</dbReference>
<organism evidence="1 2">
    <name type="scientific">Streptomyces thermocarboxydovorans</name>
    <dbReference type="NCBI Taxonomy" id="59298"/>
    <lineage>
        <taxon>Bacteria</taxon>
        <taxon>Bacillati</taxon>
        <taxon>Actinomycetota</taxon>
        <taxon>Actinomycetes</taxon>
        <taxon>Kitasatosporales</taxon>
        <taxon>Streptomycetaceae</taxon>
        <taxon>Streptomyces</taxon>
    </lineage>
</organism>
<dbReference type="Proteomes" id="UP001500724">
    <property type="component" value="Unassembled WGS sequence"/>
</dbReference>
<accession>A0ABN1HCZ6</accession>
<name>A0ABN1HCZ6_9ACTN</name>
<reference evidence="1 2" key="1">
    <citation type="journal article" date="2019" name="Int. J. Syst. Evol. Microbiol.">
        <title>The Global Catalogue of Microorganisms (GCM) 10K type strain sequencing project: providing services to taxonomists for standard genome sequencing and annotation.</title>
        <authorList>
            <consortium name="The Broad Institute Genomics Platform"/>
            <consortium name="The Broad Institute Genome Sequencing Center for Infectious Disease"/>
            <person name="Wu L."/>
            <person name="Ma J."/>
        </authorList>
    </citation>
    <scope>NUCLEOTIDE SEQUENCE [LARGE SCALE GENOMIC DNA]</scope>
    <source>
        <strain evidence="1 2">JCM 10367</strain>
    </source>
</reference>
<keyword evidence="2" id="KW-1185">Reference proteome</keyword>
<evidence type="ECO:0000313" key="1">
    <source>
        <dbReference type="EMBL" id="GAA0637260.1"/>
    </source>
</evidence>
<proteinExistence type="predicted"/>
<sequence>MATTDYLAGPGDLAAWLGVPDTDPKLLQALAAASSRFRGAVRHPVSFVADDTTVLDGNGMEALPLPAAPVTAVTSVELDGEALTYRTDYEWSADGFLRRVGGCWPCRLRCIEIVWSHGYEPVPEDISEVVLDQARAQYTVRPGLTSMTVGGQSVAFGAQASIGVTAQWTTVVERYRLNQGDAP</sequence>
<protein>
    <recommendedName>
        <fullName evidence="3">Mobile element protein</fullName>
    </recommendedName>
</protein>
<dbReference type="RefSeq" id="WP_343998301.1">
    <property type="nucleotide sequence ID" value="NZ_BAAAGU010000009.1"/>
</dbReference>